<feature type="domain" description="Indole-3-glycerol phosphate synthase" evidence="9">
    <location>
        <begin position="5"/>
        <end position="253"/>
    </location>
</feature>
<keyword evidence="6" id="KW-0822">Tryptophan biosynthesis</keyword>
<dbReference type="NCBIfam" id="NF001377">
    <property type="entry name" value="PRK00278.2-4"/>
    <property type="match status" value="1"/>
</dbReference>
<dbReference type="UniPathway" id="UPA00035">
    <property type="reaction ID" value="UER00043"/>
</dbReference>
<dbReference type="RefSeq" id="WP_042278817.1">
    <property type="nucleotide sequence ID" value="NZ_BBML01000005.1"/>
</dbReference>
<dbReference type="GO" id="GO:0004640">
    <property type="term" value="F:phosphoribosylanthranilate isomerase activity"/>
    <property type="evidence" value="ECO:0007669"/>
    <property type="project" value="TreeGrafter"/>
</dbReference>
<dbReference type="PANTHER" id="PTHR22854:SF2">
    <property type="entry name" value="INDOLE-3-GLYCEROL-PHOSPHATE SYNTHASE"/>
    <property type="match status" value="1"/>
</dbReference>
<keyword evidence="5" id="KW-0210">Decarboxylase</keyword>
<gene>
    <name evidence="10" type="ORF">JCM19294_1296</name>
</gene>
<evidence type="ECO:0000256" key="1">
    <source>
        <dbReference type="ARBA" id="ARBA00001633"/>
    </source>
</evidence>
<dbReference type="Gene3D" id="3.20.20.70">
    <property type="entry name" value="Aldolase class I"/>
    <property type="match status" value="1"/>
</dbReference>
<dbReference type="EC" id="4.1.1.48" evidence="3"/>
<organism evidence="10 11">
    <name type="scientific">Nonlabens tegetincola</name>
    <dbReference type="NCBI Taxonomy" id="323273"/>
    <lineage>
        <taxon>Bacteria</taxon>
        <taxon>Pseudomonadati</taxon>
        <taxon>Bacteroidota</taxon>
        <taxon>Flavobacteriia</taxon>
        <taxon>Flavobacteriales</taxon>
        <taxon>Flavobacteriaceae</taxon>
        <taxon>Nonlabens</taxon>
    </lineage>
</organism>
<dbReference type="InterPro" id="IPR011060">
    <property type="entry name" value="RibuloseP-bd_barrel"/>
</dbReference>
<sequence length="267" mass="29744">MSDILEKITLQTTKDVVQRRSLKSIQDLREMPLYSRKTLSLYESIKKGSGIIAEHKRQSPSKGSFNCPASLEEVVLGYEKAGASAISCLTDTPFFGGSLQDLEQARKLINIPILRKDFIVDMYQIHEAKAFGADAILLIAACLSNEQLTTLANEALNLELEILFEVHNLTELENIKKVTKNLDPEKFIIGVNNRDLKRFKTDIQNSIDLLPHFPENVIAISESGISNPATVKKLQSIGFKGFLIGENFMKTDQPGISCSTFIKEITV</sequence>
<keyword evidence="4" id="KW-0028">Amino-acid biosynthesis</keyword>
<keyword evidence="8 10" id="KW-0456">Lyase</keyword>
<evidence type="ECO:0000256" key="8">
    <source>
        <dbReference type="ARBA" id="ARBA00023239"/>
    </source>
</evidence>
<evidence type="ECO:0000256" key="6">
    <source>
        <dbReference type="ARBA" id="ARBA00022822"/>
    </source>
</evidence>
<evidence type="ECO:0000313" key="10">
    <source>
        <dbReference type="EMBL" id="GAK97250.1"/>
    </source>
</evidence>
<evidence type="ECO:0000256" key="3">
    <source>
        <dbReference type="ARBA" id="ARBA00012362"/>
    </source>
</evidence>
<dbReference type="SUPFAM" id="SSF51366">
    <property type="entry name" value="Ribulose-phoshate binding barrel"/>
    <property type="match status" value="1"/>
</dbReference>
<keyword evidence="11" id="KW-1185">Reference proteome</keyword>
<name>A0A090Q2J8_9FLAO</name>
<dbReference type="FunFam" id="3.20.20.70:FF:000024">
    <property type="entry name" value="Indole-3-glycerol phosphate synthase"/>
    <property type="match status" value="1"/>
</dbReference>
<accession>A0A090Q2J8</accession>
<dbReference type="InterPro" id="IPR013798">
    <property type="entry name" value="Indole-3-glycerol_P_synth_dom"/>
</dbReference>
<evidence type="ECO:0000313" key="11">
    <source>
        <dbReference type="Proteomes" id="UP000029221"/>
    </source>
</evidence>
<dbReference type="PANTHER" id="PTHR22854">
    <property type="entry name" value="TRYPTOPHAN BIOSYNTHESIS PROTEIN"/>
    <property type="match status" value="1"/>
</dbReference>
<comment type="caution">
    <text evidence="10">The sequence shown here is derived from an EMBL/GenBank/DDBJ whole genome shotgun (WGS) entry which is preliminary data.</text>
</comment>
<evidence type="ECO:0000256" key="5">
    <source>
        <dbReference type="ARBA" id="ARBA00022793"/>
    </source>
</evidence>
<dbReference type="GO" id="GO:0004425">
    <property type="term" value="F:indole-3-glycerol-phosphate synthase activity"/>
    <property type="evidence" value="ECO:0007669"/>
    <property type="project" value="UniProtKB-EC"/>
</dbReference>
<proteinExistence type="predicted"/>
<evidence type="ECO:0000256" key="2">
    <source>
        <dbReference type="ARBA" id="ARBA00004696"/>
    </source>
</evidence>
<dbReference type="Pfam" id="PF00218">
    <property type="entry name" value="IGPS"/>
    <property type="match status" value="1"/>
</dbReference>
<keyword evidence="7" id="KW-0057">Aromatic amino acid biosynthesis</keyword>
<comment type="pathway">
    <text evidence="2">Amino-acid biosynthesis; L-tryptophan biosynthesis; L-tryptophan from chorismate: step 4/5.</text>
</comment>
<dbReference type="CDD" id="cd00331">
    <property type="entry name" value="IGPS"/>
    <property type="match status" value="1"/>
</dbReference>
<dbReference type="GO" id="GO:0000162">
    <property type="term" value="P:L-tryptophan biosynthetic process"/>
    <property type="evidence" value="ECO:0007669"/>
    <property type="project" value="UniProtKB-UniPathway"/>
</dbReference>
<dbReference type="EMBL" id="BBML01000005">
    <property type="protein sequence ID" value="GAK97250.1"/>
    <property type="molecule type" value="Genomic_DNA"/>
</dbReference>
<dbReference type="InterPro" id="IPR045186">
    <property type="entry name" value="Indole-3-glycerol_P_synth"/>
</dbReference>
<evidence type="ECO:0000259" key="9">
    <source>
        <dbReference type="Pfam" id="PF00218"/>
    </source>
</evidence>
<dbReference type="Proteomes" id="UP000029221">
    <property type="component" value="Unassembled WGS sequence"/>
</dbReference>
<evidence type="ECO:0000256" key="7">
    <source>
        <dbReference type="ARBA" id="ARBA00023141"/>
    </source>
</evidence>
<protein>
    <recommendedName>
        <fullName evidence="3">indole-3-glycerol-phosphate synthase</fullName>
        <ecNumber evidence="3">4.1.1.48</ecNumber>
    </recommendedName>
</protein>
<comment type="catalytic activity">
    <reaction evidence="1">
        <text>1-(2-carboxyphenylamino)-1-deoxy-D-ribulose 5-phosphate + H(+) = (1S,2R)-1-C-(indol-3-yl)glycerol 3-phosphate + CO2 + H2O</text>
        <dbReference type="Rhea" id="RHEA:23476"/>
        <dbReference type="ChEBI" id="CHEBI:15377"/>
        <dbReference type="ChEBI" id="CHEBI:15378"/>
        <dbReference type="ChEBI" id="CHEBI:16526"/>
        <dbReference type="ChEBI" id="CHEBI:58613"/>
        <dbReference type="ChEBI" id="CHEBI:58866"/>
        <dbReference type="EC" id="4.1.1.48"/>
    </reaction>
</comment>
<dbReference type="STRING" id="319236.BST91_01535"/>
<evidence type="ECO:0000256" key="4">
    <source>
        <dbReference type="ARBA" id="ARBA00022605"/>
    </source>
</evidence>
<dbReference type="eggNOG" id="COG0134">
    <property type="taxonomic scope" value="Bacteria"/>
</dbReference>
<reference evidence="10" key="1">
    <citation type="journal article" date="2014" name="Genome Announc.">
        <title>Draft Genome Sequences of Marine Flavobacterium Nonlabens Strains NR17, NR24, NR27, NR32, NR33, and Ara13.</title>
        <authorList>
            <person name="Nakanishi M."/>
            <person name="Meirelles P."/>
            <person name="Suzuki R."/>
            <person name="Takatani N."/>
            <person name="Mino S."/>
            <person name="Suda W."/>
            <person name="Oshima K."/>
            <person name="Hattori M."/>
            <person name="Ohkuma M."/>
            <person name="Hosokawa M."/>
            <person name="Miyashita K."/>
            <person name="Thompson F.L."/>
            <person name="Niwa A."/>
            <person name="Sawabe T."/>
            <person name="Sawabe T."/>
        </authorList>
    </citation>
    <scope>NUCLEOTIDE SEQUENCE [LARGE SCALE GENOMIC DNA]</scope>
    <source>
        <strain evidence="10">JCM 19294</strain>
    </source>
</reference>
<dbReference type="AlphaFoldDB" id="A0A090Q2J8"/>
<dbReference type="InterPro" id="IPR013785">
    <property type="entry name" value="Aldolase_TIM"/>
</dbReference>